<dbReference type="STRING" id="686796.SAMN04488104_101093"/>
<dbReference type="Proteomes" id="UP000199060">
    <property type="component" value="Unassembled WGS sequence"/>
</dbReference>
<name>A0A1G6QU53_9BACT</name>
<dbReference type="SUPFAM" id="SSF82171">
    <property type="entry name" value="DPP6 N-terminal domain-like"/>
    <property type="match status" value="1"/>
</dbReference>
<dbReference type="PROSITE" id="PS51257">
    <property type="entry name" value="PROKAR_LIPOPROTEIN"/>
    <property type="match status" value="1"/>
</dbReference>
<dbReference type="PANTHER" id="PTHR36842">
    <property type="entry name" value="PROTEIN TOLB HOMOLOG"/>
    <property type="match status" value="1"/>
</dbReference>
<gene>
    <name evidence="2" type="ORF">SAMN04488104_101093</name>
</gene>
<proteinExistence type="inferred from homology"/>
<dbReference type="AlphaFoldDB" id="A0A1G6QU53"/>
<reference evidence="3" key="1">
    <citation type="submission" date="2016-10" db="EMBL/GenBank/DDBJ databases">
        <authorList>
            <person name="Varghese N."/>
            <person name="Submissions S."/>
        </authorList>
    </citation>
    <scope>NUCLEOTIDE SEQUENCE [LARGE SCALE GENOMIC DNA]</scope>
    <source>
        <strain evidence="3">DSM 23095</strain>
    </source>
</reference>
<keyword evidence="3" id="KW-1185">Reference proteome</keyword>
<dbReference type="EMBL" id="FNAC01000010">
    <property type="protein sequence ID" value="SDC95892.1"/>
    <property type="molecule type" value="Genomic_DNA"/>
</dbReference>
<comment type="similarity">
    <text evidence="1">Belongs to the TolB family.</text>
</comment>
<dbReference type="Gene3D" id="2.120.10.30">
    <property type="entry name" value="TolB, C-terminal domain"/>
    <property type="match status" value="2"/>
</dbReference>
<dbReference type="InterPro" id="IPR011042">
    <property type="entry name" value="6-blade_b-propeller_TolB-like"/>
</dbReference>
<accession>A0A1G6QU53</accession>
<evidence type="ECO:0000313" key="3">
    <source>
        <dbReference type="Proteomes" id="UP000199060"/>
    </source>
</evidence>
<evidence type="ECO:0000256" key="1">
    <source>
        <dbReference type="ARBA" id="ARBA00009820"/>
    </source>
</evidence>
<sequence length="380" mass="42665">MVLQKIQTQITMRFQLLALIALSFACSQPKENDEELQSTVATSQDSLLLSENEMKYLRNIKQLTFGGNNAEAYWSFDDEMLVFQSDYAAWGAKCDQIFYTHWKTDNLKNNPPKRLSTGLGRTTCAYFLPGNESIVYASTHLGGENCPPVPERRADGKYVWPIYDSYDIFTADINGNLITQLTDEPGYDGEATLSPQGDKIVFTSMRTGDLELYTMNTDGSGVRQITTDLGYDGGAFFSPDGNKLIWRASRPETEAEILEYKELLAEGLVKPTEMELYVANVDGTEMKKITDLGQANWAPFFHPSGEKIIFASNHHTERGFPFNLYMINLDGTGLVRITENDTFDAFPVFSNDGKYLVFSSNRNNGGTRDTNLFVAEWIGD</sequence>
<organism evidence="2 3">
    <name type="scientific">Algoriphagus faecimaris</name>
    <dbReference type="NCBI Taxonomy" id="686796"/>
    <lineage>
        <taxon>Bacteria</taxon>
        <taxon>Pseudomonadati</taxon>
        <taxon>Bacteroidota</taxon>
        <taxon>Cytophagia</taxon>
        <taxon>Cytophagales</taxon>
        <taxon>Cyclobacteriaceae</taxon>
        <taxon>Algoriphagus</taxon>
    </lineage>
</organism>
<dbReference type="Pfam" id="PF07676">
    <property type="entry name" value="PD40"/>
    <property type="match status" value="4"/>
</dbReference>
<dbReference type="PANTHER" id="PTHR36842:SF1">
    <property type="entry name" value="PROTEIN TOLB"/>
    <property type="match status" value="1"/>
</dbReference>
<dbReference type="InterPro" id="IPR011659">
    <property type="entry name" value="WD40"/>
</dbReference>
<evidence type="ECO:0000313" key="2">
    <source>
        <dbReference type="EMBL" id="SDC95892.1"/>
    </source>
</evidence>
<protein>
    <submittedName>
        <fullName evidence="2">WD40-like Beta Propeller Repeat</fullName>
    </submittedName>
</protein>